<dbReference type="KEGG" id="ssck:SPSK_02005"/>
<gene>
    <name evidence="1" type="ORF">SPSK_02005</name>
</gene>
<proteinExistence type="predicted"/>
<dbReference type="VEuPathDB" id="FungiDB:SPSK_02005"/>
<dbReference type="GeneID" id="27664180"/>
<accession>A0A0F2MCB1</accession>
<evidence type="ECO:0000313" key="1">
    <source>
        <dbReference type="EMBL" id="KJR87282.1"/>
    </source>
</evidence>
<dbReference type="RefSeq" id="XP_016589958.1">
    <property type="nucleotide sequence ID" value="XM_016728903.1"/>
</dbReference>
<reference evidence="1 2" key="1">
    <citation type="journal article" date="2014" name="BMC Genomics">
        <title>Comparative genomics of the major fungal agents of human and animal Sporotrichosis: Sporothrix schenckii and Sporothrix brasiliensis.</title>
        <authorList>
            <person name="Teixeira M.M."/>
            <person name="de Almeida L.G."/>
            <person name="Kubitschek-Barreira P."/>
            <person name="Alves F.L."/>
            <person name="Kioshima E.S."/>
            <person name="Abadio A.K."/>
            <person name="Fernandes L."/>
            <person name="Derengowski L.S."/>
            <person name="Ferreira K.S."/>
            <person name="Souza R.C."/>
            <person name="Ruiz J.C."/>
            <person name="de Andrade N.C."/>
            <person name="Paes H.C."/>
            <person name="Nicola A.M."/>
            <person name="Albuquerque P."/>
            <person name="Gerber A.L."/>
            <person name="Martins V.P."/>
            <person name="Peconick L.D."/>
            <person name="Neto A.V."/>
            <person name="Chaucanez C.B."/>
            <person name="Silva P.A."/>
            <person name="Cunha O.L."/>
            <person name="de Oliveira F.F."/>
            <person name="dos Santos T.C."/>
            <person name="Barros A.L."/>
            <person name="Soares M.A."/>
            <person name="de Oliveira L.M."/>
            <person name="Marini M.M."/>
            <person name="Villalobos-Duno H."/>
            <person name="Cunha M.M."/>
            <person name="de Hoog S."/>
            <person name="da Silveira J.F."/>
            <person name="Henrissat B."/>
            <person name="Nino-Vega G.A."/>
            <person name="Cisalpino P.S."/>
            <person name="Mora-Montes H.M."/>
            <person name="Almeida S.R."/>
            <person name="Stajich J.E."/>
            <person name="Lopes-Bezerra L.M."/>
            <person name="Vasconcelos A.T."/>
            <person name="Felipe M.S."/>
        </authorList>
    </citation>
    <scope>NUCLEOTIDE SEQUENCE [LARGE SCALE GENOMIC DNA]</scope>
    <source>
        <strain evidence="1 2">1099-18</strain>
    </source>
</reference>
<protein>
    <recommendedName>
        <fullName evidence="3">Fungal N-terminal domain-containing protein</fullName>
    </recommendedName>
</protein>
<comment type="caution">
    <text evidence="1">The sequence shown here is derived from an EMBL/GenBank/DDBJ whole genome shotgun (WGS) entry which is preliminary data.</text>
</comment>
<sequence length="158" mass="17345">MDPITALSVAAAAGQFVSFAYDLAKGTAERYRSIEGTEKRFVAVAADAKHINELLDALSTPNDVTGGTGSFVKSRTTSTLTTKLDAIVQECHAVGVELQTLLDSTAVQPSEKRRMVQSVRVTFRSMRKDSEISRLHERLRYLREHVDSCLIMLLCLAA</sequence>
<evidence type="ECO:0000313" key="2">
    <source>
        <dbReference type="Proteomes" id="UP000033710"/>
    </source>
</evidence>
<organism evidence="1 2">
    <name type="scientific">Sporothrix schenckii 1099-18</name>
    <dbReference type="NCBI Taxonomy" id="1397361"/>
    <lineage>
        <taxon>Eukaryota</taxon>
        <taxon>Fungi</taxon>
        <taxon>Dikarya</taxon>
        <taxon>Ascomycota</taxon>
        <taxon>Pezizomycotina</taxon>
        <taxon>Sordariomycetes</taxon>
        <taxon>Sordariomycetidae</taxon>
        <taxon>Ophiostomatales</taxon>
        <taxon>Ophiostomataceae</taxon>
        <taxon>Sporothrix</taxon>
    </lineage>
</organism>
<name>A0A0F2MCB1_SPOSC</name>
<dbReference type="OrthoDB" id="10364636at2759"/>
<dbReference type="EMBL" id="AXCR01000005">
    <property type="protein sequence ID" value="KJR87282.1"/>
    <property type="molecule type" value="Genomic_DNA"/>
</dbReference>
<evidence type="ECO:0008006" key="3">
    <source>
        <dbReference type="Google" id="ProtNLM"/>
    </source>
</evidence>
<reference evidence="1 2" key="2">
    <citation type="journal article" date="2015" name="Eukaryot. Cell">
        <title>Asexual propagation of a virulent clone complex in a human and feline outbreak of sporotrichosis.</title>
        <authorList>
            <person name="Teixeira Mde M."/>
            <person name="Rodrigues A.M."/>
            <person name="Tsui C.K."/>
            <person name="de Almeida L.G."/>
            <person name="Van Diepeningen A.D."/>
            <person name="van den Ende B.G."/>
            <person name="Fernandes G.F."/>
            <person name="Kano R."/>
            <person name="Hamelin R.C."/>
            <person name="Lopes-Bezerra L.M."/>
            <person name="Vasconcelos A.T."/>
            <person name="de Hoog S."/>
            <person name="de Camargo Z.P."/>
            <person name="Felipe M.S."/>
        </authorList>
    </citation>
    <scope>NUCLEOTIDE SEQUENCE [LARGE SCALE GENOMIC DNA]</scope>
    <source>
        <strain evidence="1 2">1099-18</strain>
    </source>
</reference>
<dbReference type="Proteomes" id="UP000033710">
    <property type="component" value="Unassembled WGS sequence"/>
</dbReference>
<dbReference type="AlphaFoldDB" id="A0A0F2MCB1"/>